<dbReference type="InterPro" id="IPR014729">
    <property type="entry name" value="Rossmann-like_a/b/a_fold"/>
</dbReference>
<dbReference type="Pfam" id="PF01467">
    <property type="entry name" value="CTP_transf_like"/>
    <property type="match status" value="1"/>
</dbReference>
<dbReference type="InterPro" id="IPR004821">
    <property type="entry name" value="Cyt_trans-like"/>
</dbReference>
<dbReference type="GO" id="GO:0005759">
    <property type="term" value="C:mitochondrial matrix"/>
    <property type="evidence" value="ECO:0007669"/>
    <property type="project" value="UniProtKB-SubCell"/>
</dbReference>
<accession>A0A6J1S3M1</accession>
<evidence type="ECO:0000256" key="1">
    <source>
        <dbReference type="ARBA" id="ARBA00004305"/>
    </source>
</evidence>
<dbReference type="EC" id="2.7.7.3" evidence="4"/>
<dbReference type="GO" id="GO:0004595">
    <property type="term" value="F:pantetheine-phosphate adenylyltransferase activity"/>
    <property type="evidence" value="ECO:0007669"/>
    <property type="project" value="UniProtKB-EC"/>
</dbReference>
<evidence type="ECO:0000256" key="21">
    <source>
        <dbReference type="ARBA" id="ARBA00067394"/>
    </source>
</evidence>
<dbReference type="GO" id="GO:0005524">
    <property type="term" value="F:ATP binding"/>
    <property type="evidence" value="ECO:0007669"/>
    <property type="project" value="UniProtKB-KW"/>
</dbReference>
<keyword evidence="7" id="KW-0808">Transferase</keyword>
<evidence type="ECO:0000256" key="20">
    <source>
        <dbReference type="ARBA" id="ARBA00066359"/>
    </source>
</evidence>
<evidence type="ECO:0000256" key="14">
    <source>
        <dbReference type="ARBA" id="ARBA00051310"/>
    </source>
</evidence>
<dbReference type="CDD" id="cd02164">
    <property type="entry name" value="PPAT_CoAS"/>
    <property type="match status" value="1"/>
</dbReference>
<dbReference type="PROSITE" id="PS51219">
    <property type="entry name" value="DPCK"/>
    <property type="match status" value="1"/>
</dbReference>
<keyword evidence="23" id="KW-1185">Reference proteome</keyword>
<evidence type="ECO:0000256" key="8">
    <source>
        <dbReference type="ARBA" id="ARBA00022695"/>
    </source>
</evidence>
<evidence type="ECO:0000313" key="24">
    <source>
        <dbReference type="RefSeq" id="XP_026273775.1"/>
    </source>
</evidence>
<evidence type="ECO:0000256" key="2">
    <source>
        <dbReference type="ARBA" id="ARBA00004496"/>
    </source>
</evidence>
<dbReference type="InterPro" id="IPR027417">
    <property type="entry name" value="P-loop_NTPase"/>
</dbReference>
<dbReference type="PANTHER" id="PTHR10695">
    <property type="entry name" value="DEPHOSPHO-COA KINASE-RELATED"/>
    <property type="match status" value="1"/>
</dbReference>
<evidence type="ECO:0000256" key="15">
    <source>
        <dbReference type="ARBA" id="ARBA00051912"/>
    </source>
</evidence>
<dbReference type="RefSeq" id="XP_026273775.1">
    <property type="nucleotide sequence ID" value="XM_026417990.2"/>
</dbReference>
<evidence type="ECO:0000256" key="17">
    <source>
        <dbReference type="ARBA" id="ARBA00060565"/>
    </source>
</evidence>
<dbReference type="Proteomes" id="UP000504606">
    <property type="component" value="Unplaced"/>
</dbReference>
<dbReference type="CTD" id="38647"/>
<evidence type="ECO:0000313" key="26">
    <source>
        <dbReference type="RefSeq" id="XP_026273777.1"/>
    </source>
</evidence>
<dbReference type="CDD" id="cd02022">
    <property type="entry name" value="DPCK"/>
    <property type="match status" value="1"/>
</dbReference>
<feature type="domain" description="Cytidyltransferase-like" evidence="22">
    <location>
        <begin position="154"/>
        <end position="297"/>
    </location>
</feature>
<dbReference type="GO" id="GO:0015937">
    <property type="term" value="P:coenzyme A biosynthetic process"/>
    <property type="evidence" value="ECO:0007669"/>
    <property type="project" value="InterPro"/>
</dbReference>
<evidence type="ECO:0000256" key="13">
    <source>
        <dbReference type="ARBA" id="ARBA00023268"/>
    </source>
</evidence>
<evidence type="ECO:0000256" key="10">
    <source>
        <dbReference type="ARBA" id="ARBA00022777"/>
    </source>
</evidence>
<reference evidence="24 25" key="1">
    <citation type="submission" date="2025-04" db="UniProtKB">
        <authorList>
            <consortium name="RefSeq"/>
        </authorList>
    </citation>
    <scope>IDENTIFICATION</scope>
    <source>
        <tissue evidence="24 25">Whole organism</tissue>
    </source>
</reference>
<comment type="similarity">
    <text evidence="19">In the central section; belongs to the eukaryotic CoaD family.</text>
</comment>
<comment type="subunit">
    <text evidence="3">Monomer.</text>
</comment>
<evidence type="ECO:0000256" key="12">
    <source>
        <dbReference type="ARBA" id="ARBA00023128"/>
    </source>
</evidence>
<evidence type="ECO:0000256" key="19">
    <source>
        <dbReference type="ARBA" id="ARBA00061673"/>
    </source>
</evidence>
<name>A0A6J1S3M1_FRAOC</name>
<dbReference type="EC" id="2.7.1.24" evidence="20"/>
<dbReference type="AlphaFoldDB" id="A0A6J1S3M1"/>
<evidence type="ECO:0000313" key="25">
    <source>
        <dbReference type="RefSeq" id="XP_026273776.1"/>
    </source>
</evidence>
<protein>
    <recommendedName>
        <fullName evidence="21">Bifunctional coenzyme A synthase</fullName>
        <ecNumber evidence="20">2.7.1.24</ecNumber>
        <ecNumber evidence="4">2.7.7.3</ecNumber>
    </recommendedName>
</protein>
<dbReference type="Pfam" id="PF01121">
    <property type="entry name" value="CoaE"/>
    <property type="match status" value="1"/>
</dbReference>
<dbReference type="SUPFAM" id="SSF52540">
    <property type="entry name" value="P-loop containing nucleoside triphosphate hydrolases"/>
    <property type="match status" value="1"/>
</dbReference>
<evidence type="ECO:0000256" key="7">
    <source>
        <dbReference type="ARBA" id="ARBA00022679"/>
    </source>
</evidence>
<proteinExistence type="inferred from homology"/>
<evidence type="ECO:0000259" key="22">
    <source>
        <dbReference type="Pfam" id="PF01467"/>
    </source>
</evidence>
<comment type="catalytic activity">
    <reaction evidence="15">
        <text>3'-dephospho-CoA + ATP = ADP + CoA + H(+)</text>
        <dbReference type="Rhea" id="RHEA:18245"/>
        <dbReference type="ChEBI" id="CHEBI:15378"/>
        <dbReference type="ChEBI" id="CHEBI:30616"/>
        <dbReference type="ChEBI" id="CHEBI:57287"/>
        <dbReference type="ChEBI" id="CHEBI:57328"/>
        <dbReference type="ChEBI" id="CHEBI:456216"/>
        <dbReference type="EC" id="2.7.1.24"/>
    </reaction>
    <physiologicalReaction direction="left-to-right" evidence="15">
        <dbReference type="Rhea" id="RHEA:18246"/>
    </physiologicalReaction>
</comment>
<keyword evidence="12" id="KW-0496">Mitochondrion</keyword>
<gene>
    <name evidence="24 25 26" type="primary">LOC113203356</name>
</gene>
<evidence type="ECO:0000256" key="4">
    <source>
        <dbReference type="ARBA" id="ARBA00012392"/>
    </source>
</evidence>
<dbReference type="Gene3D" id="3.40.50.620">
    <property type="entry name" value="HUPs"/>
    <property type="match status" value="1"/>
</dbReference>
<dbReference type="GO" id="GO:0004140">
    <property type="term" value="F:dephospho-CoA kinase activity"/>
    <property type="evidence" value="ECO:0007669"/>
    <property type="project" value="UniProtKB-EC"/>
</dbReference>
<comment type="pathway">
    <text evidence="18">Cofactor biosynthesis; coenzyme A biosynthesis; CoA from (R)-pantothenate: step 5/5.</text>
</comment>
<evidence type="ECO:0000256" key="18">
    <source>
        <dbReference type="ARBA" id="ARBA00060696"/>
    </source>
</evidence>
<dbReference type="OrthoDB" id="330671at2759"/>
<dbReference type="PANTHER" id="PTHR10695:SF46">
    <property type="entry name" value="BIFUNCTIONAL COENZYME A SYNTHASE-RELATED"/>
    <property type="match status" value="1"/>
</dbReference>
<keyword evidence="11" id="KW-0067">ATP-binding</keyword>
<evidence type="ECO:0000256" key="11">
    <source>
        <dbReference type="ARBA" id="ARBA00022840"/>
    </source>
</evidence>
<comment type="catalytic activity">
    <reaction evidence="14">
        <text>(R)-4'-phosphopantetheine + ATP + H(+) = 3'-dephospho-CoA + diphosphate</text>
        <dbReference type="Rhea" id="RHEA:19801"/>
        <dbReference type="ChEBI" id="CHEBI:15378"/>
        <dbReference type="ChEBI" id="CHEBI:30616"/>
        <dbReference type="ChEBI" id="CHEBI:33019"/>
        <dbReference type="ChEBI" id="CHEBI:57328"/>
        <dbReference type="ChEBI" id="CHEBI:61723"/>
        <dbReference type="EC" id="2.7.7.3"/>
    </reaction>
    <physiologicalReaction direction="left-to-right" evidence="14">
        <dbReference type="Rhea" id="RHEA:19802"/>
    </physiologicalReaction>
</comment>
<comment type="subcellular location">
    <subcellularLocation>
        <location evidence="2">Cytoplasm</location>
    </subcellularLocation>
    <subcellularLocation>
        <location evidence="1">Mitochondrion matrix</location>
    </subcellularLocation>
</comment>
<dbReference type="NCBIfam" id="NF001985">
    <property type="entry name" value="PRK00777.1"/>
    <property type="match status" value="1"/>
</dbReference>
<evidence type="ECO:0000256" key="9">
    <source>
        <dbReference type="ARBA" id="ARBA00022741"/>
    </source>
</evidence>
<dbReference type="RefSeq" id="XP_026273776.1">
    <property type="nucleotide sequence ID" value="XM_026417991.2"/>
</dbReference>
<dbReference type="NCBIfam" id="TIGR00152">
    <property type="entry name" value="dephospho-CoA kinase"/>
    <property type="match status" value="1"/>
</dbReference>
<keyword evidence="10" id="KW-0418">Kinase</keyword>
<dbReference type="InterPro" id="IPR001977">
    <property type="entry name" value="Depp_CoAkinase"/>
</dbReference>
<evidence type="ECO:0000256" key="16">
    <source>
        <dbReference type="ARBA" id="ARBA00059677"/>
    </source>
</evidence>
<keyword evidence="5" id="KW-0963">Cytoplasm</keyword>
<organism evidence="23 24">
    <name type="scientific">Frankliniella occidentalis</name>
    <name type="common">Western flower thrips</name>
    <name type="synonym">Euthrips occidentalis</name>
    <dbReference type="NCBI Taxonomy" id="133901"/>
    <lineage>
        <taxon>Eukaryota</taxon>
        <taxon>Metazoa</taxon>
        <taxon>Ecdysozoa</taxon>
        <taxon>Arthropoda</taxon>
        <taxon>Hexapoda</taxon>
        <taxon>Insecta</taxon>
        <taxon>Pterygota</taxon>
        <taxon>Neoptera</taxon>
        <taxon>Paraneoptera</taxon>
        <taxon>Thysanoptera</taxon>
        <taxon>Terebrantia</taxon>
        <taxon>Thripoidea</taxon>
        <taxon>Thripidae</taxon>
        <taxon>Frankliniella</taxon>
    </lineage>
</organism>
<comment type="function">
    <text evidence="16">Bifunctional enzyme that catalyzes the fourth and fifth sequential steps of CoA biosynthetic pathway. The fourth reaction is catalyzed by the phosphopantetheine adenylyltransferase, coded by the coaD domain; the fifth reaction is catalyzed by the dephospho-CoA kinase, coded by the coaE domain. May act as a point of CoA biosynthesis regulation.</text>
</comment>
<dbReference type="FunFam" id="3.40.50.300:FF:000899">
    <property type="entry name" value="Bifunctional coenzyme A synthase"/>
    <property type="match status" value="1"/>
</dbReference>
<keyword evidence="6" id="KW-0597">Phosphoprotein</keyword>
<dbReference type="KEGG" id="foc:113203356"/>
<evidence type="ECO:0000313" key="23">
    <source>
        <dbReference type="Proteomes" id="UP000504606"/>
    </source>
</evidence>
<dbReference type="Gene3D" id="3.40.50.300">
    <property type="entry name" value="P-loop containing nucleotide triphosphate hydrolases"/>
    <property type="match status" value="1"/>
</dbReference>
<dbReference type="RefSeq" id="XP_026273777.1">
    <property type="nucleotide sequence ID" value="XM_026417992.2"/>
</dbReference>
<sequence>MAKTGLLVVTNPSRVAKVLPDVQKHLLNKLYIQYLPQCLSRLLTPTAASLSSPSPVVYSKNVIGMYSQSLNQNIDVAILLACLKNPMQSVIHTKKPIDVVFFDRVLSGDEMNAFLKKCLSNVTVGCTVVSLDIGETEAQQPETTDDDKMYDNVVLGGTFDRLHTGHKILLSEAVLRCRRKMTVGVTDASMLKSKYLSELIEPCEDRMSHVLEFLQDVDPNIEYDVVPISDPFGPTKDDPTFELIVVSEETLKGGLKINEVRAQKSLNPLAVHSVNLLVTSNKQEQEEEDKVSSGNLRLRVLGTRLNKPEARPNLPFSPYIIGLTGGIASGKSSVGRRLEEMGAGLVDCDSLAHTLYRRGEPLHDKLVEYFGRTILDAEGEVDRKVLGSLVFGDKEKLTALNNMVWPALWERTKLEISKIHASGKNIIVVEAAVLRQAGWEQHCHEIWVSIIPSDEAVRRLKERNNLSEEAAWARVSAQSNNAEQVKGATTVLSTLWSYDFTQRQVTRAWRHLHAYLEKESLAKGNKL</sequence>
<evidence type="ECO:0000256" key="3">
    <source>
        <dbReference type="ARBA" id="ARBA00011245"/>
    </source>
</evidence>
<dbReference type="GeneID" id="113203356"/>
<keyword evidence="8" id="KW-0548">Nucleotidyltransferase</keyword>
<keyword evidence="9" id="KW-0547">Nucleotide-binding</keyword>
<evidence type="ECO:0000256" key="5">
    <source>
        <dbReference type="ARBA" id="ARBA00022490"/>
    </source>
</evidence>
<dbReference type="FunFam" id="3.40.50.620:FF:000089">
    <property type="entry name" value="Bifunctional coenzyme A synthase"/>
    <property type="match status" value="1"/>
</dbReference>
<dbReference type="SUPFAM" id="SSF52374">
    <property type="entry name" value="Nucleotidylyl transferase"/>
    <property type="match status" value="1"/>
</dbReference>
<comment type="pathway">
    <text evidence="17">Cofactor biosynthesis; coenzyme A biosynthesis; CoA from (R)-pantothenate: step 4/5.</text>
</comment>
<evidence type="ECO:0000256" key="6">
    <source>
        <dbReference type="ARBA" id="ARBA00022553"/>
    </source>
</evidence>
<dbReference type="HAMAP" id="MF_00376">
    <property type="entry name" value="Dephospho_CoA_kinase"/>
    <property type="match status" value="1"/>
</dbReference>
<keyword evidence="13" id="KW-0511">Multifunctional enzyme</keyword>